<gene>
    <name evidence="2" type="ORF">RI129_010093</name>
</gene>
<accession>A0AAN7V9T8</accession>
<dbReference type="EMBL" id="JAVRBK010000007">
    <property type="protein sequence ID" value="KAK5641546.1"/>
    <property type="molecule type" value="Genomic_DNA"/>
</dbReference>
<dbReference type="PANTHER" id="PTHR31649:SF10">
    <property type="entry name" value="IP19903P-RELATED"/>
    <property type="match status" value="1"/>
</dbReference>
<comment type="caution">
    <text evidence="2">The sequence shown here is derived from an EMBL/GenBank/DDBJ whole genome shotgun (WGS) entry which is preliminary data.</text>
</comment>
<protein>
    <submittedName>
        <fullName evidence="2">Uncharacterized protein</fullName>
    </submittedName>
</protein>
<dbReference type="PANTHER" id="PTHR31649">
    <property type="entry name" value="AGAP009604-PA"/>
    <property type="match status" value="1"/>
</dbReference>
<feature type="chain" id="PRO_5043043511" evidence="1">
    <location>
        <begin position="22"/>
        <end position="187"/>
    </location>
</feature>
<proteinExistence type="predicted"/>
<evidence type="ECO:0000313" key="2">
    <source>
        <dbReference type="EMBL" id="KAK5641546.1"/>
    </source>
</evidence>
<evidence type="ECO:0000256" key="1">
    <source>
        <dbReference type="SAM" id="SignalP"/>
    </source>
</evidence>
<reference evidence="2 3" key="1">
    <citation type="journal article" date="2024" name="Insects">
        <title>An Improved Chromosome-Level Genome Assembly of the Firefly Pyrocoelia pectoralis.</title>
        <authorList>
            <person name="Fu X."/>
            <person name="Meyer-Rochow V.B."/>
            <person name="Ballantyne L."/>
            <person name="Zhu X."/>
        </authorList>
    </citation>
    <scope>NUCLEOTIDE SEQUENCE [LARGE SCALE GENOMIC DNA]</scope>
    <source>
        <strain evidence="2">XCY_ONT2</strain>
    </source>
</reference>
<sequence>MEWLALSIVLVFTNSVCLVSSTKVEGSLIVDHFFRDYYGLVPSDAISGGKTEDGQVTYIGQFPVLNYLNGLRIDVVAATIMKGELKAFAPYNNSTVYSEDVHIKILCARYPSEYRWYSPTQTYPPSCRYVTVGYEGTDLFVGKTTVGREEIIGKIYSNSTNRPKGLIIPYKGGVSFPESYTVLTYCK</sequence>
<dbReference type="Pfam" id="PF11901">
    <property type="entry name" value="DM9"/>
    <property type="match status" value="1"/>
</dbReference>
<dbReference type="InterPro" id="IPR006616">
    <property type="entry name" value="DM9_repeat"/>
</dbReference>
<dbReference type="AlphaFoldDB" id="A0AAN7V9T8"/>
<organism evidence="2 3">
    <name type="scientific">Pyrocoelia pectoralis</name>
    <dbReference type="NCBI Taxonomy" id="417401"/>
    <lineage>
        <taxon>Eukaryota</taxon>
        <taxon>Metazoa</taxon>
        <taxon>Ecdysozoa</taxon>
        <taxon>Arthropoda</taxon>
        <taxon>Hexapoda</taxon>
        <taxon>Insecta</taxon>
        <taxon>Pterygota</taxon>
        <taxon>Neoptera</taxon>
        <taxon>Endopterygota</taxon>
        <taxon>Coleoptera</taxon>
        <taxon>Polyphaga</taxon>
        <taxon>Elateriformia</taxon>
        <taxon>Elateroidea</taxon>
        <taxon>Lampyridae</taxon>
        <taxon>Lampyrinae</taxon>
        <taxon>Pyrocoelia</taxon>
    </lineage>
</organism>
<dbReference type="Proteomes" id="UP001329430">
    <property type="component" value="Chromosome 7"/>
</dbReference>
<evidence type="ECO:0000313" key="3">
    <source>
        <dbReference type="Proteomes" id="UP001329430"/>
    </source>
</evidence>
<keyword evidence="1" id="KW-0732">Signal</keyword>
<name>A0AAN7V9T8_9COLE</name>
<feature type="signal peptide" evidence="1">
    <location>
        <begin position="1"/>
        <end position="21"/>
    </location>
</feature>
<keyword evidence="3" id="KW-1185">Reference proteome</keyword>